<keyword evidence="9" id="KW-1185">Reference proteome</keyword>
<keyword evidence="2 5" id="KW-0812">Transmembrane</keyword>
<feature type="transmembrane region" description="Helical" evidence="5">
    <location>
        <begin position="301"/>
        <end position="326"/>
    </location>
</feature>
<evidence type="ECO:0000313" key="8">
    <source>
        <dbReference type="EMBL" id="MBE5036733.1"/>
    </source>
</evidence>
<protein>
    <submittedName>
        <fullName evidence="8">Bifunctional glycosyltransferase family 2/GtrA family protein</fullName>
    </submittedName>
</protein>
<organism evidence="8 9">
    <name type="scientific">Gemmiger gallinarum</name>
    <dbReference type="NCBI Taxonomy" id="2779354"/>
    <lineage>
        <taxon>Bacteria</taxon>
        <taxon>Bacillati</taxon>
        <taxon>Bacillota</taxon>
        <taxon>Clostridia</taxon>
        <taxon>Eubacteriales</taxon>
        <taxon>Gemmiger</taxon>
    </lineage>
</organism>
<gene>
    <name evidence="8" type="ORF">INF35_02865</name>
</gene>
<evidence type="ECO:0000256" key="1">
    <source>
        <dbReference type="ARBA" id="ARBA00004141"/>
    </source>
</evidence>
<proteinExistence type="predicted"/>
<dbReference type="InterPro" id="IPR029044">
    <property type="entry name" value="Nucleotide-diphossugar_trans"/>
</dbReference>
<evidence type="ECO:0000313" key="9">
    <source>
        <dbReference type="Proteomes" id="UP000768567"/>
    </source>
</evidence>
<evidence type="ECO:0000256" key="5">
    <source>
        <dbReference type="SAM" id="Phobius"/>
    </source>
</evidence>
<feature type="domain" description="Glycosyltransferase 2-like" evidence="6">
    <location>
        <begin position="13"/>
        <end position="139"/>
    </location>
</feature>
<dbReference type="EMBL" id="JADCKC010000001">
    <property type="protein sequence ID" value="MBE5036733.1"/>
    <property type="molecule type" value="Genomic_DNA"/>
</dbReference>
<feature type="domain" description="GtrA/DPMS transmembrane" evidence="7">
    <location>
        <begin position="233"/>
        <end position="351"/>
    </location>
</feature>
<keyword evidence="4 5" id="KW-0472">Membrane</keyword>
<dbReference type="RefSeq" id="WP_193500020.1">
    <property type="nucleotide sequence ID" value="NZ_JADCKC010000001.1"/>
</dbReference>
<name>A0ABR9R0T8_9FIRM</name>
<sequence>MCNSREVQGQIALIIPAYQPDQMLVRLLEQLCPQWPGPVVVVNDGSGEEAGAVFAQAEQLGVLVLHHCVNLGKGRALKTAFNACLCLPGTLIGCVTADADGQHRPEDILRCGEELRRRPDSLILGCRDFSGPDVPWKSRWGNRITCVVMRLFGGLALSDTQTGLRGIPAGFMRRLMNVSGERYEFETNMLLEARRLRLPMEEVEIRTVYLEQNRASHFRPLRDGVRIYALFLKYTASSLASSVVDLGAFSLFVALFRSALPGWYITAATVLARILSAGVNYGINSGLVFEKKMSRKSGAAYLLLCVLQMAASAGLVSLLFGLLHWPETLCKIVVDVLLFFISFQIQNRWIFR</sequence>
<dbReference type="InterPro" id="IPR007267">
    <property type="entry name" value="GtrA_DPMS_TM"/>
</dbReference>
<accession>A0ABR9R0T8</accession>
<feature type="transmembrane region" description="Helical" evidence="5">
    <location>
        <begin position="262"/>
        <end position="289"/>
    </location>
</feature>
<dbReference type="Proteomes" id="UP000768567">
    <property type="component" value="Unassembled WGS sequence"/>
</dbReference>
<dbReference type="InterPro" id="IPR001173">
    <property type="entry name" value="Glyco_trans_2-like"/>
</dbReference>
<dbReference type="Gene3D" id="3.90.550.10">
    <property type="entry name" value="Spore Coat Polysaccharide Biosynthesis Protein SpsA, Chain A"/>
    <property type="match status" value="1"/>
</dbReference>
<evidence type="ECO:0000259" key="6">
    <source>
        <dbReference type="Pfam" id="PF00535"/>
    </source>
</evidence>
<dbReference type="CDD" id="cd04179">
    <property type="entry name" value="DPM_DPG-synthase_like"/>
    <property type="match status" value="1"/>
</dbReference>
<feature type="transmembrane region" description="Helical" evidence="5">
    <location>
        <begin position="332"/>
        <end position="351"/>
    </location>
</feature>
<dbReference type="SUPFAM" id="SSF53448">
    <property type="entry name" value="Nucleotide-diphospho-sugar transferases"/>
    <property type="match status" value="1"/>
</dbReference>
<evidence type="ECO:0000256" key="2">
    <source>
        <dbReference type="ARBA" id="ARBA00022692"/>
    </source>
</evidence>
<feature type="transmembrane region" description="Helical" evidence="5">
    <location>
        <begin position="227"/>
        <end position="256"/>
    </location>
</feature>
<dbReference type="Pfam" id="PF04138">
    <property type="entry name" value="GtrA_DPMS_TM"/>
    <property type="match status" value="1"/>
</dbReference>
<evidence type="ECO:0000259" key="7">
    <source>
        <dbReference type="Pfam" id="PF04138"/>
    </source>
</evidence>
<dbReference type="PANTHER" id="PTHR10859:SF114">
    <property type="entry name" value="DOLICHOL-PHOSPHATE MANNOSYLTRANSFERASE"/>
    <property type="match status" value="1"/>
</dbReference>
<evidence type="ECO:0000256" key="3">
    <source>
        <dbReference type="ARBA" id="ARBA00022989"/>
    </source>
</evidence>
<comment type="caution">
    <text evidence="8">The sequence shown here is derived from an EMBL/GenBank/DDBJ whole genome shotgun (WGS) entry which is preliminary data.</text>
</comment>
<dbReference type="PANTHER" id="PTHR10859">
    <property type="entry name" value="GLYCOSYL TRANSFERASE"/>
    <property type="match status" value="1"/>
</dbReference>
<keyword evidence="3 5" id="KW-1133">Transmembrane helix</keyword>
<dbReference type="Pfam" id="PF00535">
    <property type="entry name" value="Glycos_transf_2"/>
    <property type="match status" value="1"/>
</dbReference>
<comment type="subcellular location">
    <subcellularLocation>
        <location evidence="1">Membrane</location>
        <topology evidence="1">Multi-pass membrane protein</topology>
    </subcellularLocation>
</comment>
<evidence type="ECO:0000256" key="4">
    <source>
        <dbReference type="ARBA" id="ARBA00023136"/>
    </source>
</evidence>
<reference evidence="8 9" key="1">
    <citation type="submission" date="2020-10" db="EMBL/GenBank/DDBJ databases">
        <title>ChiBAC.</title>
        <authorList>
            <person name="Zenner C."/>
            <person name="Hitch T.C.A."/>
            <person name="Clavel T."/>
        </authorList>
    </citation>
    <scope>NUCLEOTIDE SEQUENCE [LARGE SCALE GENOMIC DNA]</scope>
    <source>
        <strain evidence="8 9">DSM 109015</strain>
    </source>
</reference>